<dbReference type="Proteomes" id="UP000076744">
    <property type="component" value="Unassembled WGS sequence"/>
</dbReference>
<gene>
    <name evidence="1" type="ORF">ISF_00382</name>
</gene>
<dbReference type="EMBL" id="AZHB01000001">
    <property type="protein sequence ID" value="OAA73481.1"/>
    <property type="molecule type" value="Genomic_DNA"/>
</dbReference>
<accession>A0A168E811</accession>
<protein>
    <submittedName>
        <fullName evidence="1">Uncharacterized protein</fullName>
    </submittedName>
</protein>
<dbReference type="GeneID" id="30016674"/>
<sequence>MSLAVRELLAGRYCPSQNRALQLARDKANESCLMEELGLHLAAYATAMADALAFLHWNGQG</sequence>
<proteinExistence type="predicted"/>
<comment type="caution">
    <text evidence="1">The sequence shown here is derived from an EMBL/GenBank/DDBJ whole genome shotgun (WGS) entry which is preliminary data.</text>
</comment>
<dbReference type="RefSeq" id="XP_018708439.1">
    <property type="nucleotide sequence ID" value="XM_018843989.1"/>
</dbReference>
<name>A0A168E811_CORFA</name>
<reference evidence="1 2" key="1">
    <citation type="journal article" date="2016" name="Genome Biol. Evol.">
        <title>Divergent and convergent evolution of fungal pathogenicity.</title>
        <authorList>
            <person name="Shang Y."/>
            <person name="Xiao G."/>
            <person name="Zheng P."/>
            <person name="Cen K."/>
            <person name="Zhan S."/>
            <person name="Wang C."/>
        </authorList>
    </citation>
    <scope>NUCLEOTIDE SEQUENCE [LARGE SCALE GENOMIC DNA]</scope>
    <source>
        <strain evidence="1 2">ARSEF 2679</strain>
    </source>
</reference>
<evidence type="ECO:0000313" key="2">
    <source>
        <dbReference type="Proteomes" id="UP000076744"/>
    </source>
</evidence>
<dbReference type="AlphaFoldDB" id="A0A168E811"/>
<organism evidence="1 2">
    <name type="scientific">Cordyceps fumosorosea (strain ARSEF 2679)</name>
    <name type="common">Isaria fumosorosea</name>
    <dbReference type="NCBI Taxonomy" id="1081104"/>
    <lineage>
        <taxon>Eukaryota</taxon>
        <taxon>Fungi</taxon>
        <taxon>Dikarya</taxon>
        <taxon>Ascomycota</taxon>
        <taxon>Pezizomycotina</taxon>
        <taxon>Sordariomycetes</taxon>
        <taxon>Hypocreomycetidae</taxon>
        <taxon>Hypocreales</taxon>
        <taxon>Cordycipitaceae</taxon>
        <taxon>Cordyceps</taxon>
    </lineage>
</organism>
<evidence type="ECO:0000313" key="1">
    <source>
        <dbReference type="EMBL" id="OAA73481.1"/>
    </source>
</evidence>
<keyword evidence="2" id="KW-1185">Reference proteome</keyword>